<keyword evidence="2" id="KW-1185">Reference proteome</keyword>
<sequence length="184" mass="20699">MDNSVLAAMAKWPNVPAVYGWLRLDARGQWWLRDDKLMQPAIVDFFRRNYARDGEGRYYVQNGPQKVYVTLDAAPFIASRQPHGWQLMPDMNAERPRLAYLDVDGRLFIEIGGEPALVDDRDLLALVELIVTTDGQLPDEAGWQAWQRGDIRLQLNLPEGVLRLKPLPEGGVSGSYGVVLQPAA</sequence>
<proteinExistence type="predicted"/>
<accession>A0ABV1M540</accession>
<name>A0ABV1M540_9NEIS</name>
<reference evidence="1" key="1">
    <citation type="submission" date="2024-06" db="EMBL/GenBank/DDBJ databases">
        <title>Genome sequence of Vogesella sp. MAHUQ-64.</title>
        <authorList>
            <person name="Huq M.A."/>
        </authorList>
    </citation>
    <scope>NUCLEOTIDE SEQUENCE</scope>
    <source>
        <strain evidence="1">MAHUQ-64</strain>
    </source>
</reference>
<protein>
    <submittedName>
        <fullName evidence="1">DUF2946 family protein</fullName>
    </submittedName>
</protein>
<evidence type="ECO:0000313" key="1">
    <source>
        <dbReference type="EMBL" id="MEQ6291338.1"/>
    </source>
</evidence>
<comment type="caution">
    <text evidence="1">The sequence shown here is derived from an EMBL/GenBank/DDBJ whole genome shotgun (WGS) entry which is preliminary data.</text>
</comment>
<organism evidence="1 2">
    <name type="scientific">Vogesella oryzagri</name>
    <dbReference type="NCBI Taxonomy" id="3160864"/>
    <lineage>
        <taxon>Bacteria</taxon>
        <taxon>Pseudomonadati</taxon>
        <taxon>Pseudomonadota</taxon>
        <taxon>Betaproteobacteria</taxon>
        <taxon>Neisseriales</taxon>
        <taxon>Chromobacteriaceae</taxon>
        <taxon>Vogesella</taxon>
    </lineage>
</organism>
<gene>
    <name evidence="1" type="ORF">ABNW52_12020</name>
</gene>
<dbReference type="Pfam" id="PF11161">
    <property type="entry name" value="DUF2944"/>
    <property type="match status" value="1"/>
</dbReference>
<evidence type="ECO:0000313" key="2">
    <source>
        <dbReference type="Proteomes" id="UP001433638"/>
    </source>
</evidence>
<dbReference type="InterPro" id="IPR021332">
    <property type="entry name" value="DUF2944"/>
</dbReference>
<dbReference type="EMBL" id="JBEFLD010000006">
    <property type="protein sequence ID" value="MEQ6291338.1"/>
    <property type="molecule type" value="Genomic_DNA"/>
</dbReference>
<dbReference type="RefSeq" id="WP_349588068.1">
    <property type="nucleotide sequence ID" value="NZ_JBEFLD010000006.1"/>
</dbReference>
<dbReference type="Proteomes" id="UP001433638">
    <property type="component" value="Unassembled WGS sequence"/>
</dbReference>